<protein>
    <submittedName>
        <fullName evidence="2">Serine/threonine protein kinase</fullName>
    </submittedName>
</protein>
<evidence type="ECO:0000259" key="1">
    <source>
        <dbReference type="PROSITE" id="PS50011"/>
    </source>
</evidence>
<dbReference type="InterPro" id="IPR008271">
    <property type="entry name" value="Ser/Thr_kinase_AS"/>
</dbReference>
<organism evidence="2 3">
    <name type="scientific">Dysgonomonas capnocytophagoides</name>
    <dbReference type="NCBI Taxonomy" id="45254"/>
    <lineage>
        <taxon>Bacteria</taxon>
        <taxon>Pseudomonadati</taxon>
        <taxon>Bacteroidota</taxon>
        <taxon>Bacteroidia</taxon>
        <taxon>Bacteroidales</taxon>
        <taxon>Dysgonomonadaceae</taxon>
        <taxon>Dysgonomonas</taxon>
    </lineage>
</organism>
<evidence type="ECO:0000313" key="3">
    <source>
        <dbReference type="Proteomes" id="UP000297861"/>
    </source>
</evidence>
<sequence length="351" mass="40765">MCIKDMIIGTYTKSLDFEFQKELSSQGANSYVFIGKDKQLDNTLLYKRIEKCTINTEDYFKEARLLCANRHQYIVNISYGCYDDKYVYVGMPFYEKGSIKDKISKGNTLTPKEVIRYATHFLTGLNHIHSKGLIHFDIKPDNILISDEDEALLSDFGLAKQMKLGVANPDKIYKMHYTPEYLSNLPSDIRSDIYQVGLTLYRMLNGYESLNDQIQEKGVITVADIIDGKFPDRKSYLPHIPSSLIRIVNKCLNPNPNDRYNTVLELLNDLGSIPANNNLTWKYTRNAQSEEWTRIDLKDTKYCVTVKYSENYSIFVTKEGKKRKQQISQYCYNNINKNEKDKSLKKIFKEL</sequence>
<feature type="domain" description="Protein kinase" evidence="1">
    <location>
        <begin position="18"/>
        <end position="271"/>
    </location>
</feature>
<dbReference type="CDD" id="cd14014">
    <property type="entry name" value="STKc_PknB_like"/>
    <property type="match status" value="1"/>
</dbReference>
<dbReference type="Pfam" id="PF00069">
    <property type="entry name" value="Pkinase"/>
    <property type="match status" value="1"/>
</dbReference>
<keyword evidence="2" id="KW-0723">Serine/threonine-protein kinase</keyword>
<dbReference type="GO" id="GO:0004674">
    <property type="term" value="F:protein serine/threonine kinase activity"/>
    <property type="evidence" value="ECO:0007669"/>
    <property type="project" value="UniProtKB-KW"/>
</dbReference>
<dbReference type="PROSITE" id="PS00108">
    <property type="entry name" value="PROTEIN_KINASE_ST"/>
    <property type="match status" value="1"/>
</dbReference>
<dbReference type="InterPro" id="IPR000719">
    <property type="entry name" value="Prot_kinase_dom"/>
</dbReference>
<dbReference type="EMBL" id="SOML01000003">
    <property type="protein sequence ID" value="TFD97500.1"/>
    <property type="molecule type" value="Genomic_DNA"/>
</dbReference>
<name>A0A4Y8L8W4_9BACT</name>
<dbReference type="SUPFAM" id="SSF56112">
    <property type="entry name" value="Protein kinase-like (PK-like)"/>
    <property type="match status" value="1"/>
</dbReference>
<dbReference type="AlphaFoldDB" id="A0A4Y8L8W4"/>
<evidence type="ECO:0000313" key="2">
    <source>
        <dbReference type="EMBL" id="TFD97500.1"/>
    </source>
</evidence>
<keyword evidence="2" id="KW-0808">Transferase</keyword>
<dbReference type="PANTHER" id="PTHR24345">
    <property type="entry name" value="SERINE/THREONINE-PROTEIN KINASE PLK"/>
    <property type="match status" value="1"/>
</dbReference>
<dbReference type="Proteomes" id="UP000297861">
    <property type="component" value="Unassembled WGS sequence"/>
</dbReference>
<gene>
    <name evidence="2" type="ORF">E2605_07490</name>
</gene>
<proteinExistence type="predicted"/>
<keyword evidence="2" id="KW-0418">Kinase</keyword>
<dbReference type="SMART" id="SM00220">
    <property type="entry name" value="S_TKc"/>
    <property type="match status" value="1"/>
</dbReference>
<dbReference type="Gene3D" id="1.10.510.10">
    <property type="entry name" value="Transferase(Phosphotransferase) domain 1"/>
    <property type="match status" value="1"/>
</dbReference>
<reference evidence="2 3" key="1">
    <citation type="submission" date="2019-03" db="EMBL/GenBank/DDBJ databases">
        <title>San Antonio Military Medical Center submission to MRSN (WRAIR), pending publication.</title>
        <authorList>
            <person name="Blyth D.M."/>
            <person name="Mccarthy S.L."/>
            <person name="Schall S.E."/>
            <person name="Stam J.A."/>
            <person name="Ong A.C."/>
            <person name="Mcgann P.T."/>
        </authorList>
    </citation>
    <scope>NUCLEOTIDE SEQUENCE [LARGE SCALE GENOMIC DNA]</scope>
    <source>
        <strain evidence="2 3">MRSN571793</strain>
    </source>
</reference>
<dbReference type="RefSeq" id="WP_134435969.1">
    <property type="nucleotide sequence ID" value="NZ_SOML01000003.1"/>
</dbReference>
<dbReference type="InterPro" id="IPR011009">
    <property type="entry name" value="Kinase-like_dom_sf"/>
</dbReference>
<dbReference type="OrthoDB" id="9813021at2"/>
<keyword evidence="3" id="KW-1185">Reference proteome</keyword>
<dbReference type="PROSITE" id="PS50011">
    <property type="entry name" value="PROTEIN_KINASE_DOM"/>
    <property type="match status" value="1"/>
</dbReference>
<comment type="caution">
    <text evidence="2">The sequence shown here is derived from an EMBL/GenBank/DDBJ whole genome shotgun (WGS) entry which is preliminary data.</text>
</comment>
<accession>A0A4Y8L8W4</accession>
<dbReference type="GO" id="GO:0005524">
    <property type="term" value="F:ATP binding"/>
    <property type="evidence" value="ECO:0007669"/>
    <property type="project" value="InterPro"/>
</dbReference>